<evidence type="ECO:0000259" key="12">
    <source>
        <dbReference type="PROSITE" id="PS50146"/>
    </source>
</evidence>
<keyword evidence="5" id="KW-0547">Nucleotide-binding</keyword>
<dbReference type="InterPro" id="IPR017438">
    <property type="entry name" value="ATP-NAD_kinase_N"/>
</dbReference>
<dbReference type="AlphaFoldDB" id="A0A1W1BI86"/>
<evidence type="ECO:0000256" key="4">
    <source>
        <dbReference type="ARBA" id="ARBA00022723"/>
    </source>
</evidence>
<dbReference type="Pfam" id="PF19279">
    <property type="entry name" value="YegS_C"/>
    <property type="match status" value="1"/>
</dbReference>
<keyword evidence="6 13" id="KW-0418">Kinase</keyword>
<evidence type="ECO:0000256" key="9">
    <source>
        <dbReference type="ARBA" id="ARBA00023098"/>
    </source>
</evidence>
<protein>
    <submittedName>
        <fullName evidence="13">Transcription regulator [contains diacylglycerol kinase catalytic domain]</fullName>
    </submittedName>
</protein>
<dbReference type="NCBIfam" id="TIGR00147">
    <property type="entry name" value="YegS/Rv2252/BmrU family lipid kinase"/>
    <property type="match status" value="1"/>
</dbReference>
<dbReference type="Pfam" id="PF00781">
    <property type="entry name" value="DAGK_cat"/>
    <property type="match status" value="1"/>
</dbReference>
<dbReference type="InterPro" id="IPR045540">
    <property type="entry name" value="YegS/DAGK_C"/>
</dbReference>
<dbReference type="GO" id="GO:0005886">
    <property type="term" value="C:plasma membrane"/>
    <property type="evidence" value="ECO:0007669"/>
    <property type="project" value="TreeGrafter"/>
</dbReference>
<comment type="cofactor">
    <cofactor evidence="1">
        <name>Mg(2+)</name>
        <dbReference type="ChEBI" id="CHEBI:18420"/>
    </cofactor>
</comment>
<keyword evidence="8" id="KW-0460">Magnesium</keyword>
<dbReference type="GO" id="GO:0008654">
    <property type="term" value="P:phospholipid biosynthetic process"/>
    <property type="evidence" value="ECO:0007669"/>
    <property type="project" value="UniProtKB-KW"/>
</dbReference>
<keyword evidence="2" id="KW-0444">Lipid biosynthesis</keyword>
<evidence type="ECO:0000256" key="11">
    <source>
        <dbReference type="ARBA" id="ARBA00023264"/>
    </source>
</evidence>
<dbReference type="GO" id="GO:0046872">
    <property type="term" value="F:metal ion binding"/>
    <property type="evidence" value="ECO:0007669"/>
    <property type="project" value="UniProtKB-KW"/>
</dbReference>
<dbReference type="PANTHER" id="PTHR12358:SF106">
    <property type="entry name" value="LIPID KINASE YEGS"/>
    <property type="match status" value="1"/>
</dbReference>
<keyword evidence="9" id="KW-0443">Lipid metabolism</keyword>
<dbReference type="GO" id="GO:0005524">
    <property type="term" value="F:ATP binding"/>
    <property type="evidence" value="ECO:0007669"/>
    <property type="project" value="UniProtKB-KW"/>
</dbReference>
<reference evidence="13" key="1">
    <citation type="submission" date="2016-10" db="EMBL/GenBank/DDBJ databases">
        <authorList>
            <person name="de Groot N.N."/>
        </authorList>
    </citation>
    <scope>NUCLEOTIDE SEQUENCE</scope>
</reference>
<dbReference type="PROSITE" id="PS50146">
    <property type="entry name" value="DAGK"/>
    <property type="match status" value="1"/>
</dbReference>
<evidence type="ECO:0000256" key="1">
    <source>
        <dbReference type="ARBA" id="ARBA00001946"/>
    </source>
</evidence>
<keyword evidence="4" id="KW-0479">Metal-binding</keyword>
<dbReference type="Gene3D" id="2.60.200.40">
    <property type="match status" value="1"/>
</dbReference>
<sequence length="301" mass="32769">MKVFIILNGKKASLPRVRSAISIFRDESESDVEIRVTYEYGDVARFLDEAIRAGVDRFIIGGGDGSLNEAVNALAQLPKEQRPTLAIMPLGTANDFATACMIPMEPLAALHFALKGHREYIDIAKANERYFVNMATAGFGAKVTAETPIELKNFLGGGAYTLTGLLKAIDFVPYKSSIVTQDHSLDLHNIIAGAICNGRQAGGGQVLAPNAYINDGLLDIVAIQNFSIRDIPQIIQEIQNPRVDGVFVKYIKAPWVVCDDNSDIPVNLDGEPYHSSKIRFEIIPSSIELVIPKSSPLLQAT</sequence>
<evidence type="ECO:0000256" key="3">
    <source>
        <dbReference type="ARBA" id="ARBA00022679"/>
    </source>
</evidence>
<dbReference type="SUPFAM" id="SSF111331">
    <property type="entry name" value="NAD kinase/diacylglycerol kinase-like"/>
    <property type="match status" value="1"/>
</dbReference>
<dbReference type="EMBL" id="FPHC01000028">
    <property type="protein sequence ID" value="SFV53216.1"/>
    <property type="molecule type" value="Genomic_DNA"/>
</dbReference>
<dbReference type="NCBIfam" id="NF009602">
    <property type="entry name" value="PRK13054.1"/>
    <property type="match status" value="1"/>
</dbReference>
<feature type="domain" description="DAGKc" evidence="12">
    <location>
        <begin position="1"/>
        <end position="130"/>
    </location>
</feature>
<dbReference type="InterPro" id="IPR001206">
    <property type="entry name" value="Diacylglycerol_kinase_cat_dom"/>
</dbReference>
<dbReference type="InterPro" id="IPR005218">
    <property type="entry name" value="Diacylglycerol/lipid_kinase"/>
</dbReference>
<organism evidence="13">
    <name type="scientific">hydrothermal vent metagenome</name>
    <dbReference type="NCBI Taxonomy" id="652676"/>
    <lineage>
        <taxon>unclassified sequences</taxon>
        <taxon>metagenomes</taxon>
        <taxon>ecological metagenomes</taxon>
    </lineage>
</organism>
<evidence type="ECO:0000256" key="7">
    <source>
        <dbReference type="ARBA" id="ARBA00022840"/>
    </source>
</evidence>
<dbReference type="InterPro" id="IPR016064">
    <property type="entry name" value="NAD/diacylglycerol_kinase_sf"/>
</dbReference>
<dbReference type="PANTHER" id="PTHR12358">
    <property type="entry name" value="SPHINGOSINE KINASE"/>
    <property type="match status" value="1"/>
</dbReference>
<keyword evidence="3" id="KW-0808">Transferase</keyword>
<keyword evidence="10" id="KW-0594">Phospholipid biosynthesis</keyword>
<dbReference type="Gene3D" id="3.40.50.10330">
    <property type="entry name" value="Probable inorganic polyphosphate/atp-NAD kinase, domain 1"/>
    <property type="match status" value="1"/>
</dbReference>
<dbReference type="SMART" id="SM00046">
    <property type="entry name" value="DAGKc"/>
    <property type="match status" value="1"/>
</dbReference>
<dbReference type="InterPro" id="IPR050187">
    <property type="entry name" value="Lipid_Phosphate_FormReg"/>
</dbReference>
<evidence type="ECO:0000256" key="5">
    <source>
        <dbReference type="ARBA" id="ARBA00022741"/>
    </source>
</evidence>
<keyword evidence="11" id="KW-1208">Phospholipid metabolism</keyword>
<keyword evidence="7" id="KW-0067">ATP-binding</keyword>
<evidence type="ECO:0000256" key="6">
    <source>
        <dbReference type="ARBA" id="ARBA00022777"/>
    </source>
</evidence>
<evidence type="ECO:0000256" key="2">
    <source>
        <dbReference type="ARBA" id="ARBA00022516"/>
    </source>
</evidence>
<name>A0A1W1BI86_9ZZZZ</name>
<evidence type="ECO:0000256" key="8">
    <source>
        <dbReference type="ARBA" id="ARBA00022842"/>
    </source>
</evidence>
<proteinExistence type="predicted"/>
<accession>A0A1W1BI86</accession>
<gene>
    <name evidence="13" type="ORF">MNB_SV-6-39</name>
</gene>
<evidence type="ECO:0000256" key="10">
    <source>
        <dbReference type="ARBA" id="ARBA00023209"/>
    </source>
</evidence>
<dbReference type="GO" id="GO:0016301">
    <property type="term" value="F:kinase activity"/>
    <property type="evidence" value="ECO:0007669"/>
    <property type="project" value="UniProtKB-KW"/>
</dbReference>
<evidence type="ECO:0000313" key="13">
    <source>
        <dbReference type="EMBL" id="SFV53216.1"/>
    </source>
</evidence>